<gene>
    <name evidence="8" type="ORF">D9Q98_009006</name>
</gene>
<evidence type="ECO:0000313" key="9">
    <source>
        <dbReference type="Proteomes" id="UP001055712"/>
    </source>
</evidence>
<reference evidence="8" key="1">
    <citation type="journal article" date="2019" name="Plant J.">
        <title>Chlorella vulgaris genome assembly and annotation reveals the molecular basis for metabolic acclimation to high light conditions.</title>
        <authorList>
            <person name="Cecchin M."/>
            <person name="Marcolungo L."/>
            <person name="Rossato M."/>
            <person name="Girolomoni L."/>
            <person name="Cosentino E."/>
            <person name="Cuine S."/>
            <person name="Li-Beisson Y."/>
            <person name="Delledonne M."/>
            <person name="Ballottari M."/>
        </authorList>
    </citation>
    <scope>NUCLEOTIDE SEQUENCE</scope>
    <source>
        <strain evidence="8">211/11P</strain>
    </source>
</reference>
<keyword evidence="3" id="KW-0378">Hydrolase</keyword>
<dbReference type="EMBL" id="SIDB01000012">
    <property type="protein sequence ID" value="KAI3425238.1"/>
    <property type="molecule type" value="Genomic_DNA"/>
</dbReference>
<evidence type="ECO:0000256" key="3">
    <source>
        <dbReference type="ARBA" id="ARBA00022801"/>
    </source>
</evidence>
<dbReference type="PANTHER" id="PTHR43788:SF16">
    <property type="entry name" value="HELICASE WITH ZINC FINGER 2"/>
    <property type="match status" value="1"/>
</dbReference>
<dbReference type="InterPro" id="IPR041677">
    <property type="entry name" value="DNA2/NAM7_AAA_11"/>
</dbReference>
<evidence type="ECO:0000256" key="2">
    <source>
        <dbReference type="ARBA" id="ARBA00022741"/>
    </source>
</evidence>
<feature type="domain" description="DNA2/NAM7 helicase helicase" evidence="6">
    <location>
        <begin position="290"/>
        <end position="605"/>
    </location>
</feature>
<dbReference type="InterPro" id="IPR047187">
    <property type="entry name" value="SF1_C_Upf1"/>
</dbReference>
<dbReference type="OrthoDB" id="512254at2759"/>
<evidence type="ECO:0000256" key="4">
    <source>
        <dbReference type="ARBA" id="ARBA00022806"/>
    </source>
</evidence>
<keyword evidence="9" id="KW-1185">Reference proteome</keyword>
<dbReference type="PANTHER" id="PTHR43788">
    <property type="entry name" value="DNA2/NAM7 HELICASE FAMILY MEMBER"/>
    <property type="match status" value="1"/>
</dbReference>
<dbReference type="GO" id="GO:0043139">
    <property type="term" value="F:5'-3' DNA helicase activity"/>
    <property type="evidence" value="ECO:0007669"/>
    <property type="project" value="TreeGrafter"/>
</dbReference>
<sequence length="838" mass="91775">MLITGTGRGRGRGRGRLSYSPFVEAFGSLSLGSSRGGRGGGSGGYESSFQRHNVNRLPELDYFCRKVNQEEDPPHWDLPYTKAGAAGALPDSFATVGAYLDALQSMAAIEFQAAIKSALELADREERRTGTSGFHTFQSRKIQNGASSGTCAGTWIYAGLGNLDFDTDSWGRHLVEVRETGSFHVALVAKPDEETGEQVLVVLPTVEMDIEHVEDKRLTCHIRSLGYIGPFLSQYESAQLLRYQHKMGVLPAATKALLSVVTDPSSWRQTALQCRTLVLARPLQQDKVPINEYQQRAVRDLRGGLDVIHGPPGTGKSTTVFHIIDSRVQQDKQVLVTCTRNQAIDSIVDKVSLLDGGILVFGNAARLGENAAQHTLKARVEAHPDVVSWVESLTELQELETDLNSMDRRRARPVLLRRKVLPVLKAAIEQCKDAVDFRGCAEVDALRGMTRWISQASKLGPAAASYTLPATSRPDSYQSFLDPALQKNYIFNYDSDDYNDHVDGIECNDMLNDVQSAIHHVQSVLTSLRDAVKRKILEETRVFVCTIDATARMVVELAELQVTLNLDTVLVDEAGCVPECAIPMLLRLRPSNLVLIGDHKQVQAFTSLVDPPRNHSRSLMERAVDAGVPAAMLAEQYRMHPDICAAVSDTFYHGKLLSAASMHSTRPCSPACCLVNVNGDEEQHRGGGFSNKDEARAAIQAAEKAVDKLRQLGVAGGSKRCSMFILTLYNRQRGLILDLMEQARTASRLKSLGCDVAVLSADACQGSEADIVVLSTVRNTTASGTSGAPLSRFFNDSRRLNVALSRARHLCVIVGSKGTLTRAAYRHDMWNILASYEE</sequence>
<evidence type="ECO:0000259" key="6">
    <source>
        <dbReference type="Pfam" id="PF13086"/>
    </source>
</evidence>
<evidence type="ECO:0000259" key="7">
    <source>
        <dbReference type="Pfam" id="PF13087"/>
    </source>
</evidence>
<keyword evidence="4" id="KW-0347">Helicase</keyword>
<comment type="caution">
    <text evidence="8">The sequence shown here is derived from an EMBL/GenBank/DDBJ whole genome shotgun (WGS) entry which is preliminary data.</text>
</comment>
<proteinExistence type="inferred from homology"/>
<evidence type="ECO:0000256" key="1">
    <source>
        <dbReference type="ARBA" id="ARBA00007913"/>
    </source>
</evidence>
<dbReference type="SUPFAM" id="SSF52540">
    <property type="entry name" value="P-loop containing nucleoside triphosphate hydrolases"/>
    <property type="match status" value="1"/>
</dbReference>
<evidence type="ECO:0000256" key="5">
    <source>
        <dbReference type="ARBA" id="ARBA00022840"/>
    </source>
</evidence>
<comment type="similarity">
    <text evidence="1">Belongs to the DNA2/NAM7 helicase family.</text>
</comment>
<dbReference type="InterPro" id="IPR027417">
    <property type="entry name" value="P-loop_NTPase"/>
</dbReference>
<dbReference type="GO" id="GO:0016787">
    <property type="term" value="F:hydrolase activity"/>
    <property type="evidence" value="ECO:0007669"/>
    <property type="project" value="UniProtKB-KW"/>
</dbReference>
<dbReference type="Pfam" id="PF13086">
    <property type="entry name" value="AAA_11"/>
    <property type="match status" value="1"/>
</dbReference>
<evidence type="ECO:0000313" key="8">
    <source>
        <dbReference type="EMBL" id="KAI3425238.1"/>
    </source>
</evidence>
<name>A0A9D4TH48_CHLVU</name>
<feature type="domain" description="DNA2/NAM7 helicase-like C-terminal" evidence="7">
    <location>
        <begin position="616"/>
        <end position="817"/>
    </location>
</feature>
<dbReference type="Pfam" id="PF13087">
    <property type="entry name" value="AAA_12"/>
    <property type="match status" value="1"/>
</dbReference>
<accession>A0A9D4TH48</accession>
<dbReference type="Proteomes" id="UP001055712">
    <property type="component" value="Unassembled WGS sequence"/>
</dbReference>
<dbReference type="AlphaFoldDB" id="A0A9D4TH48"/>
<reference evidence="8" key="2">
    <citation type="submission" date="2020-11" db="EMBL/GenBank/DDBJ databases">
        <authorList>
            <person name="Cecchin M."/>
            <person name="Marcolungo L."/>
            <person name="Rossato M."/>
            <person name="Girolomoni L."/>
            <person name="Cosentino E."/>
            <person name="Cuine S."/>
            <person name="Li-Beisson Y."/>
            <person name="Delledonne M."/>
            <person name="Ballottari M."/>
        </authorList>
    </citation>
    <scope>NUCLEOTIDE SEQUENCE</scope>
    <source>
        <strain evidence="8">211/11P</strain>
        <tissue evidence="8">Whole cell</tissue>
    </source>
</reference>
<organism evidence="8 9">
    <name type="scientific">Chlorella vulgaris</name>
    <name type="common">Green alga</name>
    <dbReference type="NCBI Taxonomy" id="3077"/>
    <lineage>
        <taxon>Eukaryota</taxon>
        <taxon>Viridiplantae</taxon>
        <taxon>Chlorophyta</taxon>
        <taxon>core chlorophytes</taxon>
        <taxon>Trebouxiophyceae</taxon>
        <taxon>Chlorellales</taxon>
        <taxon>Chlorellaceae</taxon>
        <taxon>Chlorella clade</taxon>
        <taxon>Chlorella</taxon>
    </lineage>
</organism>
<dbReference type="InterPro" id="IPR050534">
    <property type="entry name" value="Coronavir_polyprotein_1ab"/>
</dbReference>
<dbReference type="Gene3D" id="3.40.50.300">
    <property type="entry name" value="P-loop containing nucleotide triphosphate hydrolases"/>
    <property type="match status" value="3"/>
</dbReference>
<dbReference type="InterPro" id="IPR041679">
    <property type="entry name" value="DNA2/NAM7-like_C"/>
</dbReference>
<protein>
    <submittedName>
        <fullName evidence="8">Uncharacterized protein</fullName>
    </submittedName>
</protein>
<dbReference type="GO" id="GO:0005524">
    <property type="term" value="F:ATP binding"/>
    <property type="evidence" value="ECO:0007669"/>
    <property type="project" value="UniProtKB-KW"/>
</dbReference>
<keyword evidence="5" id="KW-0067">ATP-binding</keyword>
<keyword evidence="2" id="KW-0547">Nucleotide-binding</keyword>
<dbReference type="CDD" id="cd18808">
    <property type="entry name" value="SF1_C_Upf1"/>
    <property type="match status" value="1"/>
</dbReference>